<keyword evidence="2" id="KW-1185">Reference proteome</keyword>
<evidence type="ECO:0000313" key="2">
    <source>
        <dbReference type="Proteomes" id="UP001085076"/>
    </source>
</evidence>
<dbReference type="PANTHER" id="PTHR35286">
    <property type="entry name" value="EXPRESSED PROTEIN"/>
    <property type="match status" value="1"/>
</dbReference>
<protein>
    <submittedName>
        <fullName evidence="1">Uncharacterized protein</fullName>
    </submittedName>
</protein>
<dbReference type="Proteomes" id="UP001085076">
    <property type="component" value="Miscellaneous, Linkage group lg01"/>
</dbReference>
<comment type="caution">
    <text evidence="1">The sequence shown here is derived from an EMBL/GenBank/DDBJ whole genome shotgun (WGS) entry which is preliminary data.</text>
</comment>
<reference evidence="1" key="2">
    <citation type="journal article" date="2022" name="Hortic Res">
        <title>The genome of Dioscorea zingiberensis sheds light on the biosynthesis, origin and evolution of the medicinally important diosgenin saponins.</title>
        <authorList>
            <person name="Li Y."/>
            <person name="Tan C."/>
            <person name="Li Z."/>
            <person name="Guo J."/>
            <person name="Li S."/>
            <person name="Chen X."/>
            <person name="Wang C."/>
            <person name="Dai X."/>
            <person name="Yang H."/>
            <person name="Song W."/>
            <person name="Hou L."/>
            <person name="Xu J."/>
            <person name="Tong Z."/>
            <person name="Xu A."/>
            <person name="Yuan X."/>
            <person name="Wang W."/>
            <person name="Yang Q."/>
            <person name="Chen L."/>
            <person name="Sun Z."/>
            <person name="Wang K."/>
            <person name="Pan B."/>
            <person name="Chen J."/>
            <person name="Bao Y."/>
            <person name="Liu F."/>
            <person name="Qi X."/>
            <person name="Gang D.R."/>
            <person name="Wen J."/>
            <person name="Li J."/>
        </authorList>
    </citation>
    <scope>NUCLEOTIDE SEQUENCE</scope>
    <source>
        <strain evidence="1">Dzin_1.0</strain>
    </source>
</reference>
<dbReference type="AlphaFoldDB" id="A0A9D5D422"/>
<dbReference type="PANTHER" id="PTHR35286:SF1">
    <property type="entry name" value="EXPRESSED PROTEIN"/>
    <property type="match status" value="1"/>
</dbReference>
<reference evidence="1" key="1">
    <citation type="submission" date="2021-03" db="EMBL/GenBank/DDBJ databases">
        <authorList>
            <person name="Li Z."/>
            <person name="Yang C."/>
        </authorList>
    </citation>
    <scope>NUCLEOTIDE SEQUENCE</scope>
    <source>
        <strain evidence="1">Dzin_1.0</strain>
        <tissue evidence="1">Leaf</tissue>
    </source>
</reference>
<sequence length="198" mass="22564">MASNPFGANSPTSSLDPLFLPSLMARLQLRPSLPSRSSLDDLLLQSLSTIDPVSDIDEDNDTLSFTGDDEKRRHRLGREEARLEREVIRIVHSSDADRLLKPNSGQSVAIGDHNICVATHDEPGSDYRVWEWHGHIMFFDDENGYGAEYIYGNYFERLQERKGGRKQPEDVEEEEEMKLGALWELPPRTPSDWLYFGA</sequence>
<evidence type="ECO:0000313" key="1">
    <source>
        <dbReference type="EMBL" id="KAJ0983967.1"/>
    </source>
</evidence>
<organism evidence="1 2">
    <name type="scientific">Dioscorea zingiberensis</name>
    <dbReference type="NCBI Taxonomy" id="325984"/>
    <lineage>
        <taxon>Eukaryota</taxon>
        <taxon>Viridiplantae</taxon>
        <taxon>Streptophyta</taxon>
        <taxon>Embryophyta</taxon>
        <taxon>Tracheophyta</taxon>
        <taxon>Spermatophyta</taxon>
        <taxon>Magnoliopsida</taxon>
        <taxon>Liliopsida</taxon>
        <taxon>Dioscoreales</taxon>
        <taxon>Dioscoreaceae</taxon>
        <taxon>Dioscorea</taxon>
    </lineage>
</organism>
<dbReference type="OrthoDB" id="1904011at2759"/>
<name>A0A9D5D422_9LILI</name>
<accession>A0A9D5D422</accession>
<dbReference type="EMBL" id="JAGGNH010000001">
    <property type="protein sequence ID" value="KAJ0983967.1"/>
    <property type="molecule type" value="Genomic_DNA"/>
</dbReference>
<gene>
    <name evidence="1" type="ORF">J5N97_002323</name>
</gene>
<proteinExistence type="predicted"/>